<dbReference type="RefSeq" id="WP_057508486.1">
    <property type="nucleotide sequence ID" value="NZ_JANUEG010000005.1"/>
</dbReference>
<organism evidence="3 4">
    <name type="scientific">Stenotrophomonas chelatiphaga</name>
    <dbReference type="NCBI Taxonomy" id="517011"/>
    <lineage>
        <taxon>Bacteria</taxon>
        <taxon>Pseudomonadati</taxon>
        <taxon>Pseudomonadota</taxon>
        <taxon>Gammaproteobacteria</taxon>
        <taxon>Lysobacterales</taxon>
        <taxon>Lysobacteraceae</taxon>
        <taxon>Stenotrophomonas</taxon>
    </lineage>
</organism>
<dbReference type="AlphaFoldDB" id="A0A0R0D497"/>
<evidence type="ECO:0008006" key="5">
    <source>
        <dbReference type="Google" id="ProtNLM"/>
    </source>
</evidence>
<proteinExistence type="predicted"/>
<protein>
    <recommendedName>
        <fullName evidence="5">Secreted protein</fullName>
    </recommendedName>
</protein>
<sequence length="171" mass="17676">MIRPLILLCLACAPSVALAQSAAGATGPQSSTGLNLAVPSEPLRYLNDPSFQQDAPGTYYGDKSGPRARAGSDNGIAEVTDDKLRVSGSVSTGIGYSEGYGNSHYNAATLNLSKNYTTDEGKTRGVNVNIHVSEGKGPGFFGPWDGPYGGGFGGSYGPGPGYWGRPPPFGW</sequence>
<dbReference type="PATRIC" id="fig|517011.3.peg.1714"/>
<name>A0A0R0D497_9GAMM</name>
<keyword evidence="2" id="KW-0732">Signal</keyword>
<comment type="caution">
    <text evidence="3">The sequence shown here is derived from an EMBL/GenBank/DDBJ whole genome shotgun (WGS) entry which is preliminary data.</text>
</comment>
<gene>
    <name evidence="3" type="ORF">ABB28_10030</name>
</gene>
<keyword evidence="4" id="KW-1185">Reference proteome</keyword>
<dbReference type="Proteomes" id="UP000051386">
    <property type="component" value="Unassembled WGS sequence"/>
</dbReference>
<dbReference type="EMBL" id="LDJK01000043">
    <property type="protein sequence ID" value="KRG73506.1"/>
    <property type="molecule type" value="Genomic_DNA"/>
</dbReference>
<reference evidence="3 4" key="1">
    <citation type="submission" date="2015-05" db="EMBL/GenBank/DDBJ databases">
        <title>Genome sequencing and analysis of members of genus Stenotrophomonas.</title>
        <authorList>
            <person name="Patil P.P."/>
            <person name="Midha S."/>
            <person name="Patil P.B."/>
        </authorList>
    </citation>
    <scope>NUCLEOTIDE SEQUENCE [LARGE SCALE GENOMIC DNA]</scope>
    <source>
        <strain evidence="3 4">DSM 21508</strain>
    </source>
</reference>
<evidence type="ECO:0000313" key="4">
    <source>
        <dbReference type="Proteomes" id="UP000051386"/>
    </source>
</evidence>
<evidence type="ECO:0000256" key="2">
    <source>
        <dbReference type="SAM" id="SignalP"/>
    </source>
</evidence>
<feature type="signal peptide" evidence="2">
    <location>
        <begin position="1"/>
        <end position="19"/>
    </location>
</feature>
<feature type="chain" id="PRO_5006395171" description="Secreted protein" evidence="2">
    <location>
        <begin position="20"/>
        <end position="171"/>
    </location>
</feature>
<accession>A0A0R0D497</accession>
<evidence type="ECO:0000256" key="1">
    <source>
        <dbReference type="SAM" id="MobiDB-lite"/>
    </source>
</evidence>
<evidence type="ECO:0000313" key="3">
    <source>
        <dbReference type="EMBL" id="KRG73506.1"/>
    </source>
</evidence>
<feature type="region of interest" description="Disordered" evidence="1">
    <location>
        <begin position="54"/>
        <end position="76"/>
    </location>
</feature>